<evidence type="ECO:0000256" key="1">
    <source>
        <dbReference type="SAM" id="MobiDB-lite"/>
    </source>
</evidence>
<accession>A0A0L8GX39</accession>
<sequence>PQDNNNETMNSDEPHDTRNVRRITYLTVHITNSNNNAGDNNDNNNRVEDDHSNDNNDDDDNYLYSNNGWNESDYDGGLLEI</sequence>
<reference evidence="2" key="1">
    <citation type="submission" date="2015-07" db="EMBL/GenBank/DDBJ databases">
        <title>MeaNS - Measles Nucleotide Surveillance Program.</title>
        <authorList>
            <person name="Tran T."/>
            <person name="Druce J."/>
        </authorList>
    </citation>
    <scope>NUCLEOTIDE SEQUENCE</scope>
    <source>
        <strain evidence="2">UCB-OBI-ISO-001</strain>
        <tissue evidence="2">Gonad</tissue>
    </source>
</reference>
<proteinExistence type="predicted"/>
<name>A0A0L8GX39_OCTBM</name>
<feature type="region of interest" description="Disordered" evidence="1">
    <location>
        <begin position="1"/>
        <end position="81"/>
    </location>
</feature>
<feature type="non-terminal residue" evidence="2">
    <location>
        <position position="1"/>
    </location>
</feature>
<feature type="compositionally biased region" description="Polar residues" evidence="1">
    <location>
        <begin position="1"/>
        <end position="11"/>
    </location>
</feature>
<organism evidence="2">
    <name type="scientific">Octopus bimaculoides</name>
    <name type="common">California two-spotted octopus</name>
    <dbReference type="NCBI Taxonomy" id="37653"/>
    <lineage>
        <taxon>Eukaryota</taxon>
        <taxon>Metazoa</taxon>
        <taxon>Spiralia</taxon>
        <taxon>Lophotrochozoa</taxon>
        <taxon>Mollusca</taxon>
        <taxon>Cephalopoda</taxon>
        <taxon>Coleoidea</taxon>
        <taxon>Octopodiformes</taxon>
        <taxon>Octopoda</taxon>
        <taxon>Incirrata</taxon>
        <taxon>Octopodidae</taxon>
        <taxon>Octopus</taxon>
    </lineage>
</organism>
<protein>
    <submittedName>
        <fullName evidence="2">Uncharacterized protein</fullName>
    </submittedName>
</protein>
<dbReference type="AlphaFoldDB" id="A0A0L8GX39"/>
<feature type="compositionally biased region" description="Low complexity" evidence="1">
    <location>
        <begin position="32"/>
        <end position="44"/>
    </location>
</feature>
<evidence type="ECO:0000313" key="2">
    <source>
        <dbReference type="EMBL" id="KOF81419.1"/>
    </source>
</evidence>
<feature type="compositionally biased region" description="Basic and acidic residues" evidence="1">
    <location>
        <begin position="45"/>
        <end position="54"/>
    </location>
</feature>
<dbReference type="EMBL" id="KQ420065">
    <property type="protein sequence ID" value="KOF81419.1"/>
    <property type="molecule type" value="Genomic_DNA"/>
</dbReference>
<gene>
    <name evidence="2" type="ORF">OCBIM_22026540mg</name>
</gene>